<dbReference type="Pfam" id="PF00005">
    <property type="entry name" value="ABC_tran"/>
    <property type="match status" value="1"/>
</dbReference>
<evidence type="ECO:0000313" key="5">
    <source>
        <dbReference type="EMBL" id="VAX24446.1"/>
    </source>
</evidence>
<gene>
    <name evidence="5" type="ORF">MNBD_NITROSPINAE01-58</name>
</gene>
<keyword evidence="2" id="KW-0547">Nucleotide-binding</keyword>
<feature type="domain" description="ABC transporter" evidence="4">
    <location>
        <begin position="3"/>
        <end position="215"/>
    </location>
</feature>
<dbReference type="InterPro" id="IPR003439">
    <property type="entry name" value="ABC_transporter-like_ATP-bd"/>
</dbReference>
<sequence length="215" mass="23655">MIIEFKNIFFSHPPSEHGDGSGKEVFSAFSLSVQRGAKLIVKGRSGGGKTTLLRLMAWLVEPDRGEILFNGKPYASYNPPFLRRKISLVAQTPVMLEGSVRHNLSLGLETAPPDKILHEWLEKFALETPVLNQSARSLSVGQQQRVAVIRNLLLKPSVILLDEPTSGLDPESAEIFREAMMKISETSGLTVVWNSHNVEKVKSIATDIVTIGEPA</sequence>
<evidence type="ECO:0000256" key="3">
    <source>
        <dbReference type="ARBA" id="ARBA00022840"/>
    </source>
</evidence>
<dbReference type="GO" id="GO:0016887">
    <property type="term" value="F:ATP hydrolysis activity"/>
    <property type="evidence" value="ECO:0007669"/>
    <property type="project" value="InterPro"/>
</dbReference>
<name>A0A3B1C1Q1_9ZZZZ</name>
<keyword evidence="3" id="KW-0067">ATP-binding</keyword>
<dbReference type="GO" id="GO:0005524">
    <property type="term" value="F:ATP binding"/>
    <property type="evidence" value="ECO:0007669"/>
    <property type="project" value="UniProtKB-KW"/>
</dbReference>
<proteinExistence type="predicted"/>
<dbReference type="InterPro" id="IPR017871">
    <property type="entry name" value="ABC_transporter-like_CS"/>
</dbReference>
<dbReference type="AlphaFoldDB" id="A0A3B1C1Q1"/>
<keyword evidence="1" id="KW-0813">Transport</keyword>
<evidence type="ECO:0000256" key="1">
    <source>
        <dbReference type="ARBA" id="ARBA00022448"/>
    </source>
</evidence>
<dbReference type="CDD" id="cd03228">
    <property type="entry name" value="ABCC_MRP_Like"/>
    <property type="match status" value="1"/>
</dbReference>
<evidence type="ECO:0000256" key="2">
    <source>
        <dbReference type="ARBA" id="ARBA00022741"/>
    </source>
</evidence>
<protein>
    <recommendedName>
        <fullName evidence="4">ABC transporter domain-containing protein</fullName>
    </recommendedName>
</protein>
<dbReference type="SMART" id="SM00382">
    <property type="entry name" value="AAA"/>
    <property type="match status" value="1"/>
</dbReference>
<dbReference type="InterPro" id="IPR027417">
    <property type="entry name" value="P-loop_NTPase"/>
</dbReference>
<dbReference type="PROSITE" id="PS00211">
    <property type="entry name" value="ABC_TRANSPORTER_1"/>
    <property type="match status" value="1"/>
</dbReference>
<accession>A0A3B1C1Q1</accession>
<dbReference type="PANTHER" id="PTHR43423:SF1">
    <property type="entry name" value="ABC TRANSPORTER I FAMILY MEMBER 17"/>
    <property type="match status" value="1"/>
</dbReference>
<organism evidence="5">
    <name type="scientific">hydrothermal vent metagenome</name>
    <dbReference type="NCBI Taxonomy" id="652676"/>
    <lineage>
        <taxon>unclassified sequences</taxon>
        <taxon>metagenomes</taxon>
        <taxon>ecological metagenomes</taxon>
    </lineage>
</organism>
<dbReference type="PANTHER" id="PTHR43423">
    <property type="entry name" value="ABC TRANSPORTER I FAMILY MEMBER 17"/>
    <property type="match status" value="1"/>
</dbReference>
<dbReference type="InterPro" id="IPR003593">
    <property type="entry name" value="AAA+_ATPase"/>
</dbReference>
<dbReference type="SUPFAM" id="SSF52540">
    <property type="entry name" value="P-loop containing nucleoside triphosphate hydrolases"/>
    <property type="match status" value="1"/>
</dbReference>
<dbReference type="EMBL" id="UOGC01000165">
    <property type="protein sequence ID" value="VAX24446.1"/>
    <property type="molecule type" value="Genomic_DNA"/>
</dbReference>
<dbReference type="Gene3D" id="3.40.50.300">
    <property type="entry name" value="P-loop containing nucleotide triphosphate hydrolases"/>
    <property type="match status" value="1"/>
</dbReference>
<reference evidence="5" key="1">
    <citation type="submission" date="2018-06" db="EMBL/GenBank/DDBJ databases">
        <authorList>
            <person name="Zhirakovskaya E."/>
        </authorList>
    </citation>
    <scope>NUCLEOTIDE SEQUENCE</scope>
</reference>
<evidence type="ECO:0000259" key="4">
    <source>
        <dbReference type="PROSITE" id="PS50893"/>
    </source>
</evidence>
<dbReference type="PROSITE" id="PS50893">
    <property type="entry name" value="ABC_TRANSPORTER_2"/>
    <property type="match status" value="1"/>
</dbReference>